<protein>
    <submittedName>
        <fullName evidence="3">DUF4380 domain-containing protein</fullName>
    </submittedName>
</protein>
<dbReference type="EMBL" id="SSMQ01000005">
    <property type="protein sequence ID" value="TKD11766.1"/>
    <property type="molecule type" value="Genomic_DNA"/>
</dbReference>
<reference evidence="3 4" key="1">
    <citation type="submission" date="2019-04" db="EMBL/GenBank/DDBJ databases">
        <authorList>
            <person name="Li Y."/>
            <person name="Wang J."/>
        </authorList>
    </citation>
    <scope>NUCLEOTIDE SEQUENCE [LARGE SCALE GENOMIC DNA]</scope>
    <source>
        <strain evidence="3 4">DSM 14668</strain>
    </source>
</reference>
<evidence type="ECO:0000313" key="4">
    <source>
        <dbReference type="Proteomes" id="UP000309215"/>
    </source>
</evidence>
<feature type="chain" id="PRO_5020786033" evidence="2">
    <location>
        <begin position="22"/>
        <end position="355"/>
    </location>
</feature>
<evidence type="ECO:0000256" key="2">
    <source>
        <dbReference type="SAM" id="SignalP"/>
    </source>
</evidence>
<dbReference type="InterPro" id="IPR025488">
    <property type="entry name" value="DUF4380"/>
</dbReference>
<gene>
    <name evidence="3" type="ORF">E8A74_06405</name>
</gene>
<comment type="caution">
    <text evidence="3">The sequence shown here is derived from an EMBL/GenBank/DDBJ whole genome shotgun (WGS) entry which is preliminary data.</text>
</comment>
<feature type="signal peptide" evidence="2">
    <location>
        <begin position="1"/>
        <end position="21"/>
    </location>
</feature>
<dbReference type="Pfam" id="PF14315">
    <property type="entry name" value="DUF4380"/>
    <property type="match status" value="1"/>
</dbReference>
<feature type="region of interest" description="Disordered" evidence="1">
    <location>
        <begin position="26"/>
        <end position="71"/>
    </location>
</feature>
<dbReference type="AlphaFoldDB" id="A0A4V5PQ87"/>
<proteinExistence type="predicted"/>
<keyword evidence="2" id="KW-0732">Signal</keyword>
<feature type="compositionally biased region" description="Low complexity" evidence="1">
    <location>
        <begin position="34"/>
        <end position="44"/>
    </location>
</feature>
<name>A0A4V5PQ87_9BACT</name>
<evidence type="ECO:0000313" key="3">
    <source>
        <dbReference type="EMBL" id="TKD11766.1"/>
    </source>
</evidence>
<evidence type="ECO:0000256" key="1">
    <source>
        <dbReference type="SAM" id="MobiDB-lite"/>
    </source>
</evidence>
<dbReference type="RefSeq" id="WP_136928040.1">
    <property type="nucleotide sequence ID" value="NZ_SSMQ01000005.1"/>
</dbReference>
<dbReference type="Proteomes" id="UP000309215">
    <property type="component" value="Unassembled WGS sequence"/>
</dbReference>
<dbReference type="OrthoDB" id="6384861at2"/>
<keyword evidence="4" id="KW-1185">Reference proteome</keyword>
<feature type="compositionally biased region" description="Gly residues" evidence="1">
    <location>
        <begin position="45"/>
        <end position="66"/>
    </location>
</feature>
<accession>A0A4V5PQ87</accession>
<organism evidence="3 4">
    <name type="scientific">Polyangium fumosum</name>
    <dbReference type="NCBI Taxonomy" id="889272"/>
    <lineage>
        <taxon>Bacteria</taxon>
        <taxon>Pseudomonadati</taxon>
        <taxon>Myxococcota</taxon>
        <taxon>Polyangia</taxon>
        <taxon>Polyangiales</taxon>
        <taxon>Polyangiaceae</taxon>
        <taxon>Polyangium</taxon>
    </lineage>
</organism>
<sequence length="355" mass="36564">MNHLPASATLLMLTLLFGCSAKSPDDTTGGGGASATSSSSATGGASTGGASTGGSSSGGEGGGGAGPVEMLDGPIERDGVLVLEFSSLYFEVDPSKGARISALRWDGIELLTDAAVNAVNWGSTFWTSPQSDWGWPPPAAVDSSAYTPTIDESSFRLVGPQASYAGKTLSIEKAFAADFSREAVVITYTIRNTGNAPFSVAPWEVTRVAQGGLTFFPTGDTQFTPGGSNPLPVESAESVTWFDGAAHPPDGQQKKLNADGKEGWVAHVAGDLLFLKRFADVPSSSQAPGEGEVEIFAQSVAEGGYVEVENQGRYAEIAPGASAMYEVTWLVRKLPAGVTAQVGSGALLDFVRSLP</sequence>